<accession>A0ABX8JBT9</accession>
<sequence length="324" mass="35769">MNGTIIIAVAAYEGAELLDVTGPIEVFNMLNRCLAESEPQRPGYRIVILAEKAGPFCTCPGVRIVADHAWEDLPEQADTILVPGSPDDALERAMKEQRLLSWLAAQGPHARRLVSVCTGSLLLAEGGLLKGKRATTHWLDLDRLRNYPGVHVENDAIYTRDGKVATSAGVTAGMDLALALVEEDFGRKTALAVARRLVMFLKRPGGQAQFSTQLRAQMVEGGQLAPLLAWLRENPCDKATVEDLAQRAAMSPRNFARVFLRETGKTPAKYLDQLRLERSVALLEETTLPLERVARESGFTCAEQMRRVFVREMGVTPLAYRTRF</sequence>
<keyword evidence="3" id="KW-1185">Reference proteome</keyword>
<feature type="domain" description="HTH araC/xylS-type" evidence="1">
    <location>
        <begin position="225"/>
        <end position="323"/>
    </location>
</feature>
<reference evidence="2 3" key="1">
    <citation type="submission" date="2021-06" db="EMBL/GenBank/DDBJ databases">
        <title>Gemonas diversity in paddy soil.</title>
        <authorList>
            <person name="Liu G."/>
        </authorList>
    </citation>
    <scope>NUCLEOTIDE SEQUENCE [LARGE SCALE GENOMIC DNA]</scope>
    <source>
        <strain evidence="2 3">RG29</strain>
    </source>
</reference>
<dbReference type="EMBL" id="CP076724">
    <property type="protein sequence ID" value="QWV95888.1"/>
    <property type="molecule type" value="Genomic_DNA"/>
</dbReference>
<dbReference type="Proteomes" id="UP000683493">
    <property type="component" value="Chromosome"/>
</dbReference>
<evidence type="ECO:0000313" key="3">
    <source>
        <dbReference type="Proteomes" id="UP000683493"/>
    </source>
</evidence>
<dbReference type="Pfam" id="PF12833">
    <property type="entry name" value="HTH_18"/>
    <property type="match status" value="1"/>
</dbReference>
<dbReference type="PANTHER" id="PTHR43130:SF3">
    <property type="entry name" value="HTH-TYPE TRANSCRIPTIONAL REGULATOR RV1931C"/>
    <property type="match status" value="1"/>
</dbReference>
<gene>
    <name evidence="2" type="ORF">KP005_10860</name>
</gene>
<protein>
    <submittedName>
        <fullName evidence="2">DJ-1/PfpI family protein</fullName>
    </submittedName>
</protein>
<dbReference type="InterPro" id="IPR018060">
    <property type="entry name" value="HTH_AraC"/>
</dbReference>
<evidence type="ECO:0000259" key="1">
    <source>
        <dbReference type="PROSITE" id="PS01124"/>
    </source>
</evidence>
<dbReference type="InterPro" id="IPR002818">
    <property type="entry name" value="DJ-1/PfpI"/>
</dbReference>
<dbReference type="PANTHER" id="PTHR43130">
    <property type="entry name" value="ARAC-FAMILY TRANSCRIPTIONAL REGULATOR"/>
    <property type="match status" value="1"/>
</dbReference>
<dbReference type="SMART" id="SM00342">
    <property type="entry name" value="HTH_ARAC"/>
    <property type="match status" value="1"/>
</dbReference>
<evidence type="ECO:0000313" key="2">
    <source>
        <dbReference type="EMBL" id="QWV95888.1"/>
    </source>
</evidence>
<name>A0ABX8JBT9_9BACT</name>
<dbReference type="CDD" id="cd03137">
    <property type="entry name" value="GATase1_AraC_1"/>
    <property type="match status" value="1"/>
</dbReference>
<dbReference type="InterPro" id="IPR052158">
    <property type="entry name" value="INH-QAR"/>
</dbReference>
<dbReference type="PROSITE" id="PS01124">
    <property type="entry name" value="HTH_ARAC_FAMILY_2"/>
    <property type="match status" value="1"/>
</dbReference>
<organism evidence="2 3">
    <name type="scientific">Geomonas diazotrophica</name>
    <dbReference type="NCBI Taxonomy" id="2843197"/>
    <lineage>
        <taxon>Bacteria</taxon>
        <taxon>Pseudomonadati</taxon>
        <taxon>Thermodesulfobacteriota</taxon>
        <taxon>Desulfuromonadia</taxon>
        <taxon>Geobacterales</taxon>
        <taxon>Geobacteraceae</taxon>
        <taxon>Geomonas</taxon>
    </lineage>
</organism>
<proteinExistence type="predicted"/>
<dbReference type="Pfam" id="PF01965">
    <property type="entry name" value="DJ-1_PfpI"/>
    <property type="match status" value="1"/>
</dbReference>